<organism evidence="2 3">
    <name type="scientific">Aspergillus tamarii</name>
    <dbReference type="NCBI Taxonomy" id="41984"/>
    <lineage>
        <taxon>Eukaryota</taxon>
        <taxon>Fungi</taxon>
        <taxon>Dikarya</taxon>
        <taxon>Ascomycota</taxon>
        <taxon>Pezizomycotina</taxon>
        <taxon>Eurotiomycetes</taxon>
        <taxon>Eurotiomycetidae</taxon>
        <taxon>Eurotiales</taxon>
        <taxon>Aspergillaceae</taxon>
        <taxon>Aspergillus</taxon>
        <taxon>Aspergillus subgen. Circumdati</taxon>
    </lineage>
</organism>
<protein>
    <submittedName>
        <fullName evidence="2">Uncharacterized protein</fullName>
    </submittedName>
</protein>
<keyword evidence="1" id="KW-1133">Transmembrane helix</keyword>
<proteinExistence type="predicted"/>
<evidence type="ECO:0000313" key="2">
    <source>
        <dbReference type="EMBL" id="KAE8159816.1"/>
    </source>
</evidence>
<dbReference type="EMBL" id="ML738667">
    <property type="protein sequence ID" value="KAE8159816.1"/>
    <property type="molecule type" value="Genomic_DNA"/>
</dbReference>
<reference evidence="2 3" key="1">
    <citation type="submission" date="2019-04" db="EMBL/GenBank/DDBJ databases">
        <title>Friends and foes A comparative genomics study of 23 Aspergillus species from section Flavi.</title>
        <authorList>
            <consortium name="DOE Joint Genome Institute"/>
            <person name="Kjaerbolling I."/>
            <person name="Vesth T."/>
            <person name="Frisvad J.C."/>
            <person name="Nybo J.L."/>
            <person name="Theobald S."/>
            <person name="Kildgaard S."/>
            <person name="Isbrandt T."/>
            <person name="Kuo A."/>
            <person name="Sato A."/>
            <person name="Lyhne E.K."/>
            <person name="Kogle M.E."/>
            <person name="Wiebenga A."/>
            <person name="Kun R.S."/>
            <person name="Lubbers R.J."/>
            <person name="Makela M.R."/>
            <person name="Barry K."/>
            <person name="Chovatia M."/>
            <person name="Clum A."/>
            <person name="Daum C."/>
            <person name="Haridas S."/>
            <person name="He G."/>
            <person name="LaButti K."/>
            <person name="Lipzen A."/>
            <person name="Mondo S."/>
            <person name="Riley R."/>
            <person name="Salamov A."/>
            <person name="Simmons B.A."/>
            <person name="Magnuson J.K."/>
            <person name="Henrissat B."/>
            <person name="Mortensen U.H."/>
            <person name="Larsen T.O."/>
            <person name="Devries R.P."/>
            <person name="Grigoriev I.V."/>
            <person name="Machida M."/>
            <person name="Baker S.E."/>
            <person name="Andersen M.R."/>
        </authorList>
    </citation>
    <scope>NUCLEOTIDE SEQUENCE [LARGE SCALE GENOMIC DNA]</scope>
    <source>
        <strain evidence="2 3">CBS 117626</strain>
    </source>
</reference>
<name>A0A5N6UMP1_ASPTM</name>
<keyword evidence="1" id="KW-0812">Transmembrane</keyword>
<dbReference type="AlphaFoldDB" id="A0A5N6UMP1"/>
<feature type="transmembrane region" description="Helical" evidence="1">
    <location>
        <begin position="33"/>
        <end position="54"/>
    </location>
</feature>
<accession>A0A5N6UMP1</accession>
<evidence type="ECO:0000313" key="3">
    <source>
        <dbReference type="Proteomes" id="UP000326950"/>
    </source>
</evidence>
<gene>
    <name evidence="2" type="ORF">BDV40DRAFT_272051</name>
</gene>
<keyword evidence="3" id="KW-1185">Reference proteome</keyword>
<evidence type="ECO:0000256" key="1">
    <source>
        <dbReference type="SAM" id="Phobius"/>
    </source>
</evidence>
<dbReference type="Proteomes" id="UP000326950">
    <property type="component" value="Unassembled WGS sequence"/>
</dbReference>
<keyword evidence="1" id="KW-0472">Membrane</keyword>
<sequence>MCQRYSYFGNKGTCPRTSGRTFHIFVNLVKVYAILRSMLSAVYGGGILCFRILISRSRTS</sequence>